<proteinExistence type="predicted"/>
<reference evidence="2 3" key="1">
    <citation type="submission" date="2018-01" db="EMBL/GenBank/DDBJ databases">
        <title>Arthrobacter sp. nov., from glaciers in China.</title>
        <authorList>
            <person name="Liu Q."/>
            <person name="Xin Y.-H."/>
        </authorList>
    </citation>
    <scope>NUCLEOTIDE SEQUENCE [LARGE SCALE GENOMIC DNA]</scope>
    <source>
        <strain evidence="2 3">HLT2-12-2</strain>
    </source>
</reference>
<feature type="transmembrane region" description="Helical" evidence="1">
    <location>
        <begin position="264"/>
        <end position="285"/>
    </location>
</feature>
<organism evidence="2 3">
    <name type="scientific">Arthrobacter glacialis</name>
    <dbReference type="NCBI Taxonomy" id="1664"/>
    <lineage>
        <taxon>Bacteria</taxon>
        <taxon>Bacillati</taxon>
        <taxon>Actinomycetota</taxon>
        <taxon>Actinomycetes</taxon>
        <taxon>Micrococcales</taxon>
        <taxon>Micrococcaceae</taxon>
        <taxon>Arthrobacter</taxon>
    </lineage>
</organism>
<keyword evidence="1" id="KW-0812">Transmembrane</keyword>
<feature type="transmembrane region" description="Helical" evidence="1">
    <location>
        <begin position="84"/>
        <end position="104"/>
    </location>
</feature>
<dbReference type="RefSeq" id="WP_103466751.1">
    <property type="nucleotide sequence ID" value="NZ_PPXC01000013.1"/>
</dbReference>
<evidence type="ECO:0000313" key="2">
    <source>
        <dbReference type="EMBL" id="POH72528.1"/>
    </source>
</evidence>
<feature type="transmembrane region" description="Helical" evidence="1">
    <location>
        <begin position="111"/>
        <end position="131"/>
    </location>
</feature>
<dbReference type="PANTHER" id="PTHR35007:SF1">
    <property type="entry name" value="PILUS ASSEMBLY PROTEIN"/>
    <property type="match status" value="1"/>
</dbReference>
<comment type="caution">
    <text evidence="2">The sequence shown here is derived from an EMBL/GenBank/DDBJ whole genome shotgun (WGS) entry which is preliminary data.</text>
</comment>
<evidence type="ECO:0000256" key="1">
    <source>
        <dbReference type="SAM" id="Phobius"/>
    </source>
</evidence>
<dbReference type="Proteomes" id="UP000237061">
    <property type="component" value="Unassembled WGS sequence"/>
</dbReference>
<keyword evidence="1" id="KW-0472">Membrane</keyword>
<dbReference type="PANTHER" id="PTHR35007">
    <property type="entry name" value="INTEGRAL MEMBRANE PROTEIN-RELATED"/>
    <property type="match status" value="1"/>
</dbReference>
<evidence type="ECO:0000313" key="3">
    <source>
        <dbReference type="Proteomes" id="UP000237061"/>
    </source>
</evidence>
<dbReference type="AlphaFoldDB" id="A0A2S3ZTH7"/>
<keyword evidence="3" id="KW-1185">Reference proteome</keyword>
<keyword evidence="1" id="KW-1133">Transmembrane helix</keyword>
<gene>
    <name evidence="2" type="ORF">CVS27_15520</name>
</gene>
<accession>A0A2S3ZTH7</accession>
<sequence>MALFIGGSLLGLALALVVAQALPSKPKLGPALARIGATGTTNSAESRTLEARVGGWVIQRLPSMRGFAIPERDLALVGITTNKFIFNKSAAAAAGFVFVILFGLMAQAVNLVPFAVPAFLALIAAALGWFLPDLFLRDKAVAARKEFVRNVAVYLELVAAERRRGAPPAIALEVAASIGKSWAFIRINQELTRARYDHTQPWDALLTLSKDIAVPELGEAAKIVRLSGDEGASVYEALRSAGQGMRIKMLNEEHTLASQATAKVSMLTTVLALVFGGVLLTPLLLNLI</sequence>
<dbReference type="EMBL" id="PPXC01000013">
    <property type="protein sequence ID" value="POH72528.1"/>
    <property type="molecule type" value="Genomic_DNA"/>
</dbReference>
<protein>
    <submittedName>
        <fullName evidence="2">TadC protein</fullName>
    </submittedName>
</protein>
<name>A0A2S3ZTH7_ARTGL</name>